<gene>
    <name evidence="2" type="ORF">NK718_19545</name>
</gene>
<protein>
    <submittedName>
        <fullName evidence="2">Uncharacterized protein</fullName>
    </submittedName>
</protein>
<dbReference type="RefSeq" id="WP_254745786.1">
    <property type="nucleotide sequence ID" value="NZ_JANCLU010000026.1"/>
</dbReference>
<feature type="region of interest" description="Disordered" evidence="1">
    <location>
        <begin position="1"/>
        <end position="82"/>
    </location>
</feature>
<organism evidence="2 3">
    <name type="scientific">Alsobacter ponti</name>
    <dbReference type="NCBI Taxonomy" id="2962936"/>
    <lineage>
        <taxon>Bacteria</taxon>
        <taxon>Pseudomonadati</taxon>
        <taxon>Pseudomonadota</taxon>
        <taxon>Alphaproteobacteria</taxon>
        <taxon>Hyphomicrobiales</taxon>
        <taxon>Alsobacteraceae</taxon>
        <taxon>Alsobacter</taxon>
    </lineage>
</organism>
<comment type="caution">
    <text evidence="2">The sequence shown here is derived from an EMBL/GenBank/DDBJ whole genome shotgun (WGS) entry which is preliminary data.</text>
</comment>
<proteinExistence type="predicted"/>
<accession>A0ABT1LGU4</accession>
<keyword evidence="3" id="KW-1185">Reference proteome</keyword>
<evidence type="ECO:0000256" key="1">
    <source>
        <dbReference type="SAM" id="MobiDB-lite"/>
    </source>
</evidence>
<evidence type="ECO:0000313" key="3">
    <source>
        <dbReference type="Proteomes" id="UP001205890"/>
    </source>
</evidence>
<dbReference type="Proteomes" id="UP001205890">
    <property type="component" value="Unassembled WGS sequence"/>
</dbReference>
<sequence>MTASSKPGRPQPESLTTFEKAAREEGRKPKRGLHADAETAPRPDDPRREHETARKVLEAGVEKKPHEATRAVQTSRDPRIPR</sequence>
<evidence type="ECO:0000313" key="2">
    <source>
        <dbReference type="EMBL" id="MCP8940726.1"/>
    </source>
</evidence>
<name>A0ABT1LGU4_9HYPH</name>
<reference evidence="2 3" key="1">
    <citation type="submission" date="2022-07" db="EMBL/GenBank/DDBJ databases">
        <authorList>
            <person name="Li W.-J."/>
            <person name="Deng Q.-Q."/>
        </authorList>
    </citation>
    <scope>NUCLEOTIDE SEQUENCE [LARGE SCALE GENOMIC DNA]</scope>
    <source>
        <strain evidence="2 3">SYSU M60028</strain>
    </source>
</reference>
<dbReference type="EMBL" id="JANCLU010000026">
    <property type="protein sequence ID" value="MCP8940726.1"/>
    <property type="molecule type" value="Genomic_DNA"/>
</dbReference>
<feature type="compositionally biased region" description="Basic and acidic residues" evidence="1">
    <location>
        <begin position="20"/>
        <end position="69"/>
    </location>
</feature>